<dbReference type="GO" id="GO:0005524">
    <property type="term" value="F:ATP binding"/>
    <property type="evidence" value="ECO:0007669"/>
    <property type="project" value="InterPro"/>
</dbReference>
<dbReference type="GO" id="GO:0016539">
    <property type="term" value="P:intein-mediated protein splicing"/>
    <property type="evidence" value="ECO:0007669"/>
    <property type="project" value="InterPro"/>
</dbReference>
<dbReference type="GO" id="GO:0005737">
    <property type="term" value="C:cytoplasm"/>
    <property type="evidence" value="ECO:0007669"/>
    <property type="project" value="TreeGrafter"/>
</dbReference>
<evidence type="ECO:0000313" key="2">
    <source>
        <dbReference type="EMBL" id="KAH8695678.1"/>
    </source>
</evidence>
<dbReference type="InterPro" id="IPR050285">
    <property type="entry name" value="STE20_Ser/Thr_kinase"/>
</dbReference>
<dbReference type="Gene3D" id="1.10.510.10">
    <property type="entry name" value="Transferase(Phosphotransferase) domain 1"/>
    <property type="match status" value="1"/>
</dbReference>
<dbReference type="PANTHER" id="PTHR48015">
    <property type="entry name" value="SERINE/THREONINE-PROTEIN KINASE TAO"/>
    <property type="match status" value="1"/>
</dbReference>
<dbReference type="PROSITE" id="PS50011">
    <property type="entry name" value="PROTEIN_KINASE_DOM"/>
    <property type="match status" value="1"/>
</dbReference>
<dbReference type="InterPro" id="IPR006141">
    <property type="entry name" value="Intein_N"/>
</dbReference>
<name>A0AAD4KQ45_9EURO</name>
<gene>
    <name evidence="2" type="ORF">BGW36DRAFT_299556</name>
</gene>
<accession>A0AAD4KQ45</accession>
<dbReference type="GO" id="GO:0035556">
    <property type="term" value="P:intracellular signal transduction"/>
    <property type="evidence" value="ECO:0007669"/>
    <property type="project" value="TreeGrafter"/>
</dbReference>
<feature type="domain" description="Protein kinase" evidence="1">
    <location>
        <begin position="1"/>
        <end position="246"/>
    </location>
</feature>
<proteinExistence type="predicted"/>
<dbReference type="AlphaFoldDB" id="A0AAD4KQ45"/>
<evidence type="ECO:0000259" key="1">
    <source>
        <dbReference type="PROSITE" id="PS50011"/>
    </source>
</evidence>
<dbReference type="Proteomes" id="UP001201262">
    <property type="component" value="Unassembled WGS sequence"/>
</dbReference>
<keyword evidence="3" id="KW-1185">Reference proteome</keyword>
<organism evidence="2 3">
    <name type="scientific">Talaromyces proteolyticus</name>
    <dbReference type="NCBI Taxonomy" id="1131652"/>
    <lineage>
        <taxon>Eukaryota</taxon>
        <taxon>Fungi</taxon>
        <taxon>Dikarya</taxon>
        <taxon>Ascomycota</taxon>
        <taxon>Pezizomycotina</taxon>
        <taxon>Eurotiomycetes</taxon>
        <taxon>Eurotiomycetidae</taxon>
        <taxon>Eurotiales</taxon>
        <taxon>Trichocomaceae</taxon>
        <taxon>Talaromyces</taxon>
        <taxon>Talaromyces sect. Bacilispori</taxon>
    </lineage>
</organism>
<dbReference type="GO" id="GO:0004674">
    <property type="term" value="F:protein serine/threonine kinase activity"/>
    <property type="evidence" value="ECO:0007669"/>
    <property type="project" value="TreeGrafter"/>
</dbReference>
<reference evidence="2" key="1">
    <citation type="submission" date="2021-12" db="EMBL/GenBank/DDBJ databases">
        <title>Convergent genome expansion in fungi linked to evolution of root-endophyte symbiosis.</title>
        <authorList>
            <consortium name="DOE Joint Genome Institute"/>
            <person name="Ke Y.-H."/>
            <person name="Bonito G."/>
            <person name="Liao H.-L."/>
            <person name="Looney B."/>
            <person name="Rojas-Flechas A."/>
            <person name="Nash J."/>
            <person name="Hameed K."/>
            <person name="Schadt C."/>
            <person name="Martin F."/>
            <person name="Crous P.W."/>
            <person name="Miettinen O."/>
            <person name="Magnuson J.K."/>
            <person name="Labbe J."/>
            <person name="Jacobson D."/>
            <person name="Doktycz M.J."/>
            <person name="Veneault-Fourrey C."/>
            <person name="Kuo A."/>
            <person name="Mondo S."/>
            <person name="Calhoun S."/>
            <person name="Riley R."/>
            <person name="Ohm R."/>
            <person name="LaButti K."/>
            <person name="Andreopoulos B."/>
            <person name="Pangilinan J."/>
            <person name="Nolan M."/>
            <person name="Tritt A."/>
            <person name="Clum A."/>
            <person name="Lipzen A."/>
            <person name="Daum C."/>
            <person name="Barry K."/>
            <person name="Grigoriev I.V."/>
            <person name="Vilgalys R."/>
        </authorList>
    </citation>
    <scope>NUCLEOTIDE SEQUENCE</scope>
    <source>
        <strain evidence="2">PMI_201</strain>
    </source>
</reference>
<dbReference type="SUPFAM" id="SSF56112">
    <property type="entry name" value="Protein kinase-like (PK-like)"/>
    <property type="match status" value="1"/>
</dbReference>
<dbReference type="InterPro" id="IPR011009">
    <property type="entry name" value="Kinase-like_dom_sf"/>
</dbReference>
<dbReference type="InterPro" id="IPR000719">
    <property type="entry name" value="Prot_kinase_dom"/>
</dbReference>
<comment type="caution">
    <text evidence="2">The sequence shown here is derived from an EMBL/GenBank/DDBJ whole genome shotgun (WGS) entry which is preliminary data.</text>
</comment>
<dbReference type="Pfam" id="PF00069">
    <property type="entry name" value="Pkinase"/>
    <property type="match status" value="1"/>
</dbReference>
<protein>
    <recommendedName>
        <fullName evidence="1">Protein kinase domain-containing protein</fullName>
    </recommendedName>
</protein>
<evidence type="ECO:0000313" key="3">
    <source>
        <dbReference type="Proteomes" id="UP001201262"/>
    </source>
</evidence>
<dbReference type="EMBL" id="JAJTJA010000008">
    <property type="protein sequence ID" value="KAH8695678.1"/>
    <property type="molecule type" value="Genomic_DNA"/>
</dbReference>
<dbReference type="RefSeq" id="XP_046070820.1">
    <property type="nucleotide sequence ID" value="XM_046211545.1"/>
</dbReference>
<dbReference type="PANTHER" id="PTHR48015:SF16">
    <property type="entry name" value="SERINE_THREONINE-PROTEIN KINASE SULU"/>
    <property type="match status" value="1"/>
</dbReference>
<dbReference type="GeneID" id="70241832"/>
<dbReference type="GO" id="GO:0043408">
    <property type="term" value="P:regulation of MAPK cascade"/>
    <property type="evidence" value="ECO:0007669"/>
    <property type="project" value="TreeGrafter"/>
</dbReference>
<sequence>MIVVRQSESPWDTFTKIYDCDLAGPLAVVAHRARPSQLFGVRTIRHKDIDQLLHLFESLQHPNVLSALEAYVYDKSLYIFHSDICISLDEIITCDADLDEIQLAAILAQILDGLLYLTERNTQHPCLSSQNILCTSEGEVKIARLEECKEVQADKIGQYSKELEVITMELMQVYKKGGSNAELDNTERWDGSDALEFLLSVVSEAPIQKLREHPLFTNNQWLKGHLQGLVSYASRFAFTFCDYADA</sequence>
<dbReference type="PROSITE" id="PS50817">
    <property type="entry name" value="INTEIN_N_TER"/>
    <property type="match status" value="1"/>
</dbReference>